<dbReference type="EMBL" id="JAATJA010000001">
    <property type="protein sequence ID" value="NJB67906.1"/>
    <property type="molecule type" value="Genomic_DNA"/>
</dbReference>
<proteinExistence type="predicted"/>
<dbReference type="InterPro" id="IPR010147">
    <property type="entry name" value="CRISPR-assoc_prot_CasD"/>
</dbReference>
<dbReference type="GO" id="GO:0003723">
    <property type="term" value="F:RNA binding"/>
    <property type="evidence" value="ECO:0007669"/>
    <property type="project" value="InterPro"/>
</dbReference>
<keyword evidence="3" id="KW-1185">Reference proteome</keyword>
<gene>
    <name evidence="2" type="ORF">GGQ74_001546</name>
</gene>
<dbReference type="Gene3D" id="3.30.70.2660">
    <property type="match status" value="1"/>
</dbReference>
<dbReference type="CDD" id="cd09645">
    <property type="entry name" value="Cas5_I-E"/>
    <property type="match status" value="1"/>
</dbReference>
<organism evidence="2 3">
    <name type="scientific">Desulfobaculum xiamenense</name>
    <dbReference type="NCBI Taxonomy" id="995050"/>
    <lineage>
        <taxon>Bacteria</taxon>
        <taxon>Pseudomonadati</taxon>
        <taxon>Thermodesulfobacteriota</taxon>
        <taxon>Desulfovibrionia</taxon>
        <taxon>Desulfovibrionales</taxon>
        <taxon>Desulfovibrionaceae</taxon>
        <taxon>Desulfobaculum</taxon>
    </lineage>
</organism>
<dbReference type="InterPro" id="IPR021124">
    <property type="entry name" value="CRISPR-assoc_prot_Cas5"/>
</dbReference>
<dbReference type="RefSeq" id="WP_167940920.1">
    <property type="nucleotide sequence ID" value="NZ_JAATJA010000001.1"/>
</dbReference>
<evidence type="ECO:0000313" key="2">
    <source>
        <dbReference type="EMBL" id="NJB67906.1"/>
    </source>
</evidence>
<reference evidence="2 3" key="1">
    <citation type="submission" date="2020-03" db="EMBL/GenBank/DDBJ databases">
        <title>Genomic Encyclopedia of Type Strains, Phase IV (KMG-IV): sequencing the most valuable type-strain genomes for metagenomic binning, comparative biology and taxonomic classification.</title>
        <authorList>
            <person name="Goeker M."/>
        </authorList>
    </citation>
    <scope>NUCLEOTIDE SEQUENCE [LARGE SCALE GENOMIC DNA]</scope>
    <source>
        <strain evidence="2 3">DSM 24233</strain>
    </source>
</reference>
<name>A0A846QGH3_9BACT</name>
<dbReference type="NCBIfam" id="TIGR02593">
    <property type="entry name" value="CRISPR_cas5"/>
    <property type="match status" value="1"/>
</dbReference>
<dbReference type="Proteomes" id="UP000580856">
    <property type="component" value="Unassembled WGS sequence"/>
</dbReference>
<evidence type="ECO:0000256" key="1">
    <source>
        <dbReference type="ARBA" id="ARBA00023118"/>
    </source>
</evidence>
<evidence type="ECO:0000313" key="3">
    <source>
        <dbReference type="Proteomes" id="UP000580856"/>
    </source>
</evidence>
<comment type="caution">
    <text evidence="2">The sequence shown here is derived from an EMBL/GenBank/DDBJ whole genome shotgun (WGS) entry which is preliminary data.</text>
</comment>
<sequence>MRRHLVFTLHGPLQAWGTVAVGEVRPVSGHPTRSGILGLLAAALGVRRDETSRLGALHEGYGVAVRVDAPGVRMLDYHTVQTPGQKSKREFYCRRDELVQKLEPFEELNTILSTREYVADACFTACVWAEEGAPWSVEQMRDALMRPRFTPYLGRKSCVAAPFVPQVIEADEAGAAFALYGYVPEVLSRVKARDSRDVFTDPGGVDGVPEQVFTVRDRMLAPATRRFDVRAEQLFRINQHGEG</sequence>
<keyword evidence="1" id="KW-0051">Antiviral defense</keyword>
<accession>A0A846QGH3</accession>
<dbReference type="GO" id="GO:0043571">
    <property type="term" value="P:maintenance of CRISPR repeat elements"/>
    <property type="evidence" value="ECO:0007669"/>
    <property type="project" value="InterPro"/>
</dbReference>
<dbReference type="InterPro" id="IPR013422">
    <property type="entry name" value="CRISPR-assoc_prot_Cas5_N"/>
</dbReference>
<dbReference type="GO" id="GO:0051607">
    <property type="term" value="P:defense response to virus"/>
    <property type="evidence" value="ECO:0007669"/>
    <property type="project" value="UniProtKB-KW"/>
</dbReference>
<protein>
    <submittedName>
        <fullName evidence="2">CRISPR system Cascade subunit CasD</fullName>
    </submittedName>
</protein>
<dbReference type="Pfam" id="PF09704">
    <property type="entry name" value="Cas_Cas5d"/>
    <property type="match status" value="1"/>
</dbReference>
<dbReference type="NCBIfam" id="TIGR01868">
    <property type="entry name" value="casD_Cas5e"/>
    <property type="match status" value="1"/>
</dbReference>
<dbReference type="AlphaFoldDB" id="A0A846QGH3"/>